<dbReference type="EMBL" id="FQUG01000002">
    <property type="protein sequence ID" value="SHE38357.1"/>
    <property type="molecule type" value="Genomic_DNA"/>
</dbReference>
<dbReference type="Gene3D" id="3.10.20.300">
    <property type="entry name" value="mk0293 like domain"/>
    <property type="match status" value="1"/>
</dbReference>
<dbReference type="PANTHER" id="PTHR36566">
    <property type="entry name" value="NICKEL INSERTION PROTEIN-RELATED"/>
    <property type="match status" value="1"/>
</dbReference>
<dbReference type="EC" id="4.99.1.12" evidence="2"/>
<dbReference type="Proteomes" id="UP000184404">
    <property type="component" value="Unassembled WGS sequence"/>
</dbReference>
<dbReference type="Pfam" id="PF01969">
    <property type="entry name" value="Ni_insertion"/>
    <property type="match status" value="1"/>
</dbReference>
<keyword evidence="2" id="KW-0456">Lyase</keyword>
<comment type="function">
    <text evidence="2">Involved in the biosynthesis of a nickel-pincer cofactor ((SCS)Ni(II) pincer complex). Binds Ni(2+), and functions in nickel delivery to pyridinium-3,5-bisthiocarboxylic acid mononucleotide (P2TMN), to form the mature cofactor. Is thus probably required for the activation of nickel-pincer cofactor-dependent enzymes.</text>
</comment>
<keyword evidence="1 2" id="KW-0533">Nickel</keyword>
<protein>
    <recommendedName>
        <fullName evidence="2">Pyridinium-3,5-bisthiocarboxylic acid mononucleotide nickel insertion protein</fullName>
        <shortName evidence="2">P2TMN nickel insertion protein</shortName>
        <ecNumber evidence="2">4.99.1.12</ecNumber>
    </recommendedName>
    <alternativeName>
        <fullName evidence="2">Nickel-pincer cofactor biosynthesis protein LarC</fullName>
    </alternativeName>
</protein>
<evidence type="ECO:0000313" key="5">
    <source>
        <dbReference type="Proteomes" id="UP000184404"/>
    </source>
</evidence>
<evidence type="ECO:0000256" key="1">
    <source>
        <dbReference type="ARBA" id="ARBA00022596"/>
    </source>
</evidence>
<proteinExistence type="inferred from homology"/>
<comment type="catalytic activity">
    <reaction evidence="2">
        <text>Ni(II)-pyridinium-3,5-bisthiocarboxylate mononucleotide = pyridinium-3,5-bisthiocarboxylate mononucleotide + Ni(2+)</text>
        <dbReference type="Rhea" id="RHEA:54784"/>
        <dbReference type="ChEBI" id="CHEBI:49786"/>
        <dbReference type="ChEBI" id="CHEBI:137372"/>
        <dbReference type="ChEBI" id="CHEBI:137373"/>
        <dbReference type="EC" id="4.99.1.12"/>
    </reaction>
</comment>
<organism evidence="4 5">
    <name type="scientific">Schwartzia succinivorans DSM 10502</name>
    <dbReference type="NCBI Taxonomy" id="1123243"/>
    <lineage>
        <taxon>Bacteria</taxon>
        <taxon>Bacillati</taxon>
        <taxon>Bacillota</taxon>
        <taxon>Negativicutes</taxon>
        <taxon>Selenomonadales</taxon>
        <taxon>Selenomonadaceae</taxon>
        <taxon>Schwartzia</taxon>
    </lineage>
</organism>
<evidence type="ECO:0000256" key="3">
    <source>
        <dbReference type="SAM" id="MobiDB-lite"/>
    </source>
</evidence>
<reference evidence="4 5" key="1">
    <citation type="submission" date="2016-11" db="EMBL/GenBank/DDBJ databases">
        <authorList>
            <person name="Jaros S."/>
            <person name="Januszkiewicz K."/>
            <person name="Wedrychowicz H."/>
        </authorList>
    </citation>
    <scope>NUCLEOTIDE SEQUENCE [LARGE SCALE GENOMIC DNA]</scope>
    <source>
        <strain evidence="4 5">DSM 10502</strain>
    </source>
</reference>
<dbReference type="STRING" id="1123243.SAMN02745190_00334"/>
<dbReference type="NCBIfam" id="TIGR00299">
    <property type="entry name" value="nickel pincer cofactor biosynthesis protein LarC"/>
    <property type="match status" value="1"/>
</dbReference>
<comment type="similarity">
    <text evidence="2">Belongs to the LarC family.</text>
</comment>
<evidence type="ECO:0000256" key="2">
    <source>
        <dbReference type="HAMAP-Rule" id="MF_01074"/>
    </source>
</evidence>
<dbReference type="OrthoDB" id="9765625at2"/>
<dbReference type="RefSeq" id="WP_072934438.1">
    <property type="nucleotide sequence ID" value="NZ_FQUG01000002.1"/>
</dbReference>
<evidence type="ECO:0000313" key="4">
    <source>
        <dbReference type="EMBL" id="SHE38357.1"/>
    </source>
</evidence>
<sequence length="433" mass="48187">MKAVYLDCFAGISGNMLLGAFLQLGVPQKHLEQELHKLITGDEFELHVSDVMKNGIQAKYVDVEVKGTGAEFESKSKDDGEHGHTHEHDGHDHVHRHDFGHTPEHLHRAHVHRSMLDIRRMIEDSELSDAVKKKSIAIFSCLAEAEGKVHGMPMEKVHFHEVGATDSIVDIVGAAVCLEYLEIEKIFVSRVNTGSGFVKCAHGTMMVPAPATAELLNGFPFYHAADEKELTTPTGAAVIHALAEFSDNIPYEFEGSSVAYGAGSWDLSIPNVLRVYFGEFKGTRGQNRYILETNIDDMNPQNFGYIYDRLFAAGCLDAWSTPIYMKKNRPAYMLSVLTDAENKEACTEIILQETTSLGIRVLAVDERIEATRRTAHVDTPYGEVNCKIGAYRGHIVSVSAEYDDCRRLAEENQVPLKKVRFAALAELNRRLGE</sequence>
<dbReference type="PANTHER" id="PTHR36566:SF1">
    <property type="entry name" value="PYRIDINIUM-3,5-BISTHIOCARBOXYLIC ACID MONONUCLEOTIDE NICKEL INSERTION PROTEIN"/>
    <property type="match status" value="1"/>
</dbReference>
<gene>
    <name evidence="2" type="primary">larC</name>
    <name evidence="4" type="ORF">SAMN02745190_00334</name>
</gene>
<feature type="region of interest" description="Disordered" evidence="3">
    <location>
        <begin position="73"/>
        <end position="100"/>
    </location>
</feature>
<dbReference type="GO" id="GO:0016151">
    <property type="term" value="F:nickel cation binding"/>
    <property type="evidence" value="ECO:0007669"/>
    <property type="project" value="UniProtKB-UniRule"/>
</dbReference>
<dbReference type="AlphaFoldDB" id="A0A1M4T223"/>
<accession>A0A1M4T223</accession>
<dbReference type="GO" id="GO:0016829">
    <property type="term" value="F:lyase activity"/>
    <property type="evidence" value="ECO:0007669"/>
    <property type="project" value="UniProtKB-UniRule"/>
</dbReference>
<dbReference type="Gene3D" id="3.30.70.1380">
    <property type="entry name" value="Transcriptional regulatory protein pf0864 domain like"/>
    <property type="match status" value="1"/>
</dbReference>
<dbReference type="HAMAP" id="MF_01074">
    <property type="entry name" value="LarC"/>
    <property type="match status" value="1"/>
</dbReference>
<name>A0A1M4T223_9FIRM</name>
<dbReference type="GO" id="GO:0051604">
    <property type="term" value="P:protein maturation"/>
    <property type="evidence" value="ECO:0007669"/>
    <property type="project" value="UniProtKB-UniRule"/>
</dbReference>
<keyword evidence="5" id="KW-1185">Reference proteome</keyword>
<dbReference type="InterPro" id="IPR002822">
    <property type="entry name" value="Ni_insertion"/>
</dbReference>